<feature type="transmembrane region" description="Helical" evidence="1">
    <location>
        <begin position="80"/>
        <end position="100"/>
    </location>
</feature>
<dbReference type="GO" id="GO:0016747">
    <property type="term" value="F:acyltransferase activity, transferring groups other than amino-acyl groups"/>
    <property type="evidence" value="ECO:0007669"/>
    <property type="project" value="InterPro"/>
</dbReference>
<keyword evidence="1" id="KW-0812">Transmembrane</keyword>
<dbReference type="PANTHER" id="PTHR23028">
    <property type="entry name" value="ACETYLTRANSFERASE"/>
    <property type="match status" value="1"/>
</dbReference>
<evidence type="ECO:0000256" key="1">
    <source>
        <dbReference type="SAM" id="Phobius"/>
    </source>
</evidence>
<dbReference type="GO" id="GO:0000271">
    <property type="term" value="P:polysaccharide biosynthetic process"/>
    <property type="evidence" value="ECO:0007669"/>
    <property type="project" value="TreeGrafter"/>
</dbReference>
<protein>
    <recommendedName>
        <fullName evidence="2">Acyltransferase 3 domain-containing protein</fullName>
    </recommendedName>
</protein>
<feature type="transmembrane region" description="Helical" evidence="1">
    <location>
        <begin position="183"/>
        <end position="199"/>
    </location>
</feature>
<accession>A0A175QZ32</accession>
<feature type="transmembrane region" description="Helical" evidence="1">
    <location>
        <begin position="236"/>
        <end position="253"/>
    </location>
</feature>
<feature type="transmembrane region" description="Helical" evidence="1">
    <location>
        <begin position="305"/>
        <end position="325"/>
    </location>
</feature>
<name>A0A175QZ32_9HYPH</name>
<feature type="domain" description="Acyltransferase 3" evidence="2">
    <location>
        <begin position="6"/>
        <end position="320"/>
    </location>
</feature>
<dbReference type="Proteomes" id="UP000078272">
    <property type="component" value="Unassembled WGS sequence"/>
</dbReference>
<gene>
    <name evidence="3" type="ORF">NS226_22570</name>
</gene>
<dbReference type="PATRIC" id="fig|401562.3.peg.5023"/>
<feature type="transmembrane region" description="Helical" evidence="1">
    <location>
        <begin position="205"/>
        <end position="224"/>
    </location>
</feature>
<reference evidence="3 4" key="1">
    <citation type="journal article" date="2016" name="Front. Microbiol.">
        <title>Genomic Resource of Rice Seed Associated Bacteria.</title>
        <authorList>
            <person name="Midha S."/>
            <person name="Bansal K."/>
            <person name="Sharma S."/>
            <person name="Kumar N."/>
            <person name="Patil P.P."/>
            <person name="Chaudhry V."/>
            <person name="Patil P.B."/>
        </authorList>
    </citation>
    <scope>NUCLEOTIDE SEQUENCE [LARGE SCALE GENOMIC DNA]</scope>
    <source>
        <strain evidence="3 4">NS226</strain>
    </source>
</reference>
<proteinExistence type="predicted"/>
<dbReference type="AlphaFoldDB" id="A0A175QZ32"/>
<keyword evidence="1" id="KW-1133">Transmembrane helix</keyword>
<dbReference type="RefSeq" id="WP_058636867.1">
    <property type="nucleotide sequence ID" value="NZ_LDPZ01000082.1"/>
</dbReference>
<dbReference type="Pfam" id="PF01757">
    <property type="entry name" value="Acyl_transf_3"/>
    <property type="match status" value="1"/>
</dbReference>
<evidence type="ECO:0000313" key="3">
    <source>
        <dbReference type="EMBL" id="KTQ81875.1"/>
    </source>
</evidence>
<keyword evidence="1" id="KW-0472">Membrane</keyword>
<dbReference type="OrthoDB" id="9796461at2"/>
<comment type="caution">
    <text evidence="3">The sequence shown here is derived from an EMBL/GenBank/DDBJ whole genome shotgun (WGS) entry which is preliminary data.</text>
</comment>
<feature type="transmembrane region" description="Helical" evidence="1">
    <location>
        <begin position="152"/>
        <end position="171"/>
    </location>
</feature>
<dbReference type="EMBL" id="LDPZ01000082">
    <property type="protein sequence ID" value="KTQ81875.1"/>
    <property type="molecule type" value="Genomic_DNA"/>
</dbReference>
<feature type="transmembrane region" description="Helical" evidence="1">
    <location>
        <begin position="39"/>
        <end position="60"/>
    </location>
</feature>
<dbReference type="InterPro" id="IPR002656">
    <property type="entry name" value="Acyl_transf_3_dom"/>
</dbReference>
<feature type="transmembrane region" description="Helical" evidence="1">
    <location>
        <begin position="130"/>
        <end position="146"/>
    </location>
</feature>
<evidence type="ECO:0000259" key="2">
    <source>
        <dbReference type="Pfam" id="PF01757"/>
    </source>
</evidence>
<dbReference type="PANTHER" id="PTHR23028:SF131">
    <property type="entry name" value="BLR2367 PROTEIN"/>
    <property type="match status" value="1"/>
</dbReference>
<sequence>MGTTIISVQYLRGIAALIVVYFHTKVYLAGYAWGVPRNFGYSGVDLFFCISGFIMMHTTLGRPVQPASFLRNRLLRVYPLYWLLTLSSLALYVIAPSAFIDGSASLGHAILSLLLIAHFDAPVLRIGWTLVYEIFFYALFALTLWATPHRRLPLLCALIIGLVALGAFCAPESPVLQTYTHPFLLEFLAGAAIGAAFRSERFTGLPSGLAILCLLAGIGLIALGMERRGGDGFSRVLWFGSGAALILLAGLVFERRGHLFASRWLHDMGDASYSLYLTHPFVLTGFRQIGRRLGVADGTALVQGLWVMAAISVATVAGWLTYRLVEQPLQRALRERGWNGRETVNRLPANAAAQT</sequence>
<organism evidence="3 4">
    <name type="scientific">Aureimonas ureilytica</name>
    <dbReference type="NCBI Taxonomy" id="401562"/>
    <lineage>
        <taxon>Bacteria</taxon>
        <taxon>Pseudomonadati</taxon>
        <taxon>Pseudomonadota</taxon>
        <taxon>Alphaproteobacteria</taxon>
        <taxon>Hyphomicrobiales</taxon>
        <taxon>Aurantimonadaceae</taxon>
        <taxon>Aureimonas</taxon>
    </lineage>
</organism>
<feature type="transmembrane region" description="Helical" evidence="1">
    <location>
        <begin position="12"/>
        <end position="33"/>
    </location>
</feature>
<dbReference type="STRING" id="401562.NS365_20605"/>
<dbReference type="GO" id="GO:0016020">
    <property type="term" value="C:membrane"/>
    <property type="evidence" value="ECO:0007669"/>
    <property type="project" value="TreeGrafter"/>
</dbReference>
<dbReference type="InterPro" id="IPR050879">
    <property type="entry name" value="Acyltransferase_3"/>
</dbReference>
<evidence type="ECO:0000313" key="4">
    <source>
        <dbReference type="Proteomes" id="UP000078272"/>
    </source>
</evidence>